<keyword evidence="1" id="KW-0472">Membrane</keyword>
<evidence type="ECO:0000256" key="1">
    <source>
        <dbReference type="SAM" id="Phobius"/>
    </source>
</evidence>
<reference evidence="2 3" key="1">
    <citation type="journal article" date="2016" name="Int. J. Syst. Evol. Microbiol.">
        <title>Peptococcus simiae sp. nov., isolated from rhesus macaque faeces and emended description of the genus Peptococcus.</title>
        <authorList>
            <person name="Shkoporov A.N."/>
            <person name="Efimov B.A."/>
            <person name="Kondova I."/>
            <person name="Ouwerling B."/>
            <person name="Chaplin A.V."/>
            <person name="Shcherbakova V.A."/>
            <person name="Langermans J.A.M."/>
        </authorList>
    </citation>
    <scope>NUCLEOTIDE SEQUENCE [LARGE SCALE GENOMIC DNA]</scope>
    <source>
        <strain evidence="2 3">M108</strain>
    </source>
</reference>
<keyword evidence="3" id="KW-1185">Reference proteome</keyword>
<feature type="transmembrane region" description="Helical" evidence="1">
    <location>
        <begin position="92"/>
        <end position="117"/>
    </location>
</feature>
<feature type="transmembrane region" description="Helical" evidence="1">
    <location>
        <begin position="260"/>
        <end position="283"/>
    </location>
</feature>
<evidence type="ECO:0008006" key="4">
    <source>
        <dbReference type="Google" id="ProtNLM"/>
    </source>
</evidence>
<feature type="transmembrane region" description="Helical" evidence="1">
    <location>
        <begin position="194"/>
        <end position="214"/>
    </location>
</feature>
<proteinExistence type="predicted"/>
<evidence type="ECO:0000313" key="3">
    <source>
        <dbReference type="Proteomes" id="UP001631949"/>
    </source>
</evidence>
<keyword evidence="1" id="KW-0812">Transmembrane</keyword>
<feature type="transmembrane region" description="Helical" evidence="1">
    <location>
        <begin position="20"/>
        <end position="39"/>
    </location>
</feature>
<comment type="caution">
    <text evidence="2">The sequence shown here is derived from an EMBL/GenBank/DDBJ whole genome shotgun (WGS) entry which is preliminary data.</text>
</comment>
<keyword evidence="1" id="KW-1133">Transmembrane helix</keyword>
<protein>
    <recommendedName>
        <fullName evidence="4">ABC-2 type transport system permease protein</fullName>
    </recommendedName>
</protein>
<dbReference type="Proteomes" id="UP001631949">
    <property type="component" value="Unassembled WGS sequence"/>
</dbReference>
<gene>
    <name evidence="2" type="ORF">ACKQTC_01085</name>
</gene>
<feature type="transmembrane region" description="Helical" evidence="1">
    <location>
        <begin position="156"/>
        <end position="182"/>
    </location>
</feature>
<name>A0ABW9GXQ7_9FIRM</name>
<evidence type="ECO:0000313" key="2">
    <source>
        <dbReference type="EMBL" id="MFM9412972.1"/>
    </source>
</evidence>
<dbReference type="EMBL" id="JBJUVG010000001">
    <property type="protein sequence ID" value="MFM9412972.1"/>
    <property type="molecule type" value="Genomic_DNA"/>
</dbReference>
<feature type="transmembrane region" description="Helical" evidence="1">
    <location>
        <begin position="45"/>
        <end position="71"/>
    </location>
</feature>
<organism evidence="2 3">
    <name type="scientific">Peptococcus simiae</name>
    <dbReference type="NCBI Taxonomy" id="1643805"/>
    <lineage>
        <taxon>Bacteria</taxon>
        <taxon>Bacillati</taxon>
        <taxon>Bacillota</taxon>
        <taxon>Clostridia</taxon>
        <taxon>Eubacteriales</taxon>
        <taxon>Peptococcaceae</taxon>
        <taxon>Peptococcus</taxon>
    </lineage>
</organism>
<dbReference type="RefSeq" id="WP_408976590.1">
    <property type="nucleotide sequence ID" value="NZ_JBJUVG010000001.1"/>
</dbReference>
<accession>A0ABW9GXQ7</accession>
<sequence length="294" mass="32556">MNDSLLTVHLKATARQLVPIYLVLVLAMGLLCWFSGQKLTDIQEVLYFSVIFLVFACLTLLPQLVVMVRIYQCLYGPYAYLTQILPLSTGDLIRSFVGLSFVWNAITLPLMLIFGAVSLTLKPMTSFLEVDGADASQLGDLVSQGLVLWQKNPGPVTILLVGILIYIFFYLIAGGLLQLAWITLAQRLFSTRRIFTGLLVIAVVVQLAAIPLFFGLNSLFPPAMVIHILPGDILSIDPWMTAPYNVITGGADYLGDHPTAVFLLAWTHLLCLFLELFLAYLVAYRCLAKRPSLN</sequence>